<feature type="compositionally biased region" description="Low complexity" evidence="1">
    <location>
        <begin position="313"/>
        <end position="331"/>
    </location>
</feature>
<dbReference type="Proteomes" id="UP000019484">
    <property type="component" value="Unassembled WGS sequence"/>
</dbReference>
<feature type="region of interest" description="Disordered" evidence="1">
    <location>
        <begin position="409"/>
        <end position="494"/>
    </location>
</feature>
<name>W9XRC4_9EURO</name>
<dbReference type="OrthoDB" id="10486283at2759"/>
<feature type="region of interest" description="Disordered" evidence="1">
    <location>
        <begin position="188"/>
        <end position="211"/>
    </location>
</feature>
<feature type="region of interest" description="Disordered" evidence="1">
    <location>
        <begin position="309"/>
        <end position="331"/>
    </location>
</feature>
<evidence type="ECO:0000313" key="2">
    <source>
        <dbReference type="EMBL" id="EXJ83112.1"/>
    </source>
</evidence>
<feature type="compositionally biased region" description="Basic and acidic residues" evidence="1">
    <location>
        <begin position="447"/>
        <end position="469"/>
    </location>
</feature>
<evidence type="ECO:0000313" key="3">
    <source>
        <dbReference type="Proteomes" id="UP000019484"/>
    </source>
</evidence>
<dbReference type="RefSeq" id="XP_007725798.1">
    <property type="nucleotide sequence ID" value="XM_007727608.1"/>
</dbReference>
<dbReference type="AlphaFoldDB" id="W9XRC4"/>
<dbReference type="HOGENOM" id="CLU_577452_0_0_1"/>
<gene>
    <name evidence="2" type="ORF">A1O1_06731</name>
</gene>
<organism evidence="2 3">
    <name type="scientific">Capronia coronata CBS 617.96</name>
    <dbReference type="NCBI Taxonomy" id="1182541"/>
    <lineage>
        <taxon>Eukaryota</taxon>
        <taxon>Fungi</taxon>
        <taxon>Dikarya</taxon>
        <taxon>Ascomycota</taxon>
        <taxon>Pezizomycotina</taxon>
        <taxon>Eurotiomycetes</taxon>
        <taxon>Chaetothyriomycetidae</taxon>
        <taxon>Chaetothyriales</taxon>
        <taxon>Herpotrichiellaceae</taxon>
        <taxon>Capronia</taxon>
    </lineage>
</organism>
<sequence length="494" mass="55162">MPRCLSHQCRYEQCQPSSSRRPDPLTAGHLTRIGKQLIRWKLLTFYGFFFEPDEAASVRASINTCTLAIRAELKRVDVVKTWQQYEDERARGRFCYHGDGVEMELYKAGAFKRLKDNLLRRTKVQVVRPRDHITRQGEDSPAICAKHANGRLRDVFRDAARDLGVPCMQFEAAVQMYAQHIQNTEAAKHDEGRCSGLKSRQKPKQNMGNAESIARDGNWGLLARILLADIEDLAPSSREGLMRTIVGRRVPSTPDRLPSSEARSPTRLDGPLATAPARTSGPSFVTSAFAKAGEVFNASSTSFTNNGPALLPSRSSSETSSLSSSCSSSSTTPRVASCLLVIEGPELRDILSAIWACKEKYFIQLKFDGPRRNACPCGVNEYCRTCGPFSVKAEPRASTPCRRVWARLGSSATSSGSTTPPPPSVKGKEKERDRDEEEERAGRHRHSPEGSRSRKHVDDLEQGDVERRIKFTLRTGRSNRRKRRQWPSVDGERT</sequence>
<feature type="compositionally biased region" description="Low complexity" evidence="1">
    <location>
        <begin position="409"/>
        <end position="418"/>
    </location>
</feature>
<keyword evidence="3" id="KW-1185">Reference proteome</keyword>
<evidence type="ECO:0000256" key="1">
    <source>
        <dbReference type="SAM" id="MobiDB-lite"/>
    </source>
</evidence>
<dbReference type="EMBL" id="AMWN01000006">
    <property type="protein sequence ID" value="EXJ83112.1"/>
    <property type="molecule type" value="Genomic_DNA"/>
</dbReference>
<comment type="caution">
    <text evidence="2">The sequence shown here is derived from an EMBL/GenBank/DDBJ whole genome shotgun (WGS) entry which is preliminary data.</text>
</comment>
<feature type="region of interest" description="Disordered" evidence="1">
    <location>
        <begin position="244"/>
        <end position="279"/>
    </location>
</feature>
<dbReference type="GeneID" id="19161597"/>
<protein>
    <submittedName>
        <fullName evidence="2">Uncharacterized protein</fullName>
    </submittedName>
</protein>
<accession>W9XRC4</accession>
<reference evidence="2 3" key="1">
    <citation type="submission" date="2013-03" db="EMBL/GenBank/DDBJ databases">
        <title>The Genome Sequence of Capronia coronata CBS 617.96.</title>
        <authorList>
            <consortium name="The Broad Institute Genomics Platform"/>
            <person name="Cuomo C."/>
            <person name="de Hoog S."/>
            <person name="Gorbushina A."/>
            <person name="Walker B."/>
            <person name="Young S.K."/>
            <person name="Zeng Q."/>
            <person name="Gargeya S."/>
            <person name="Fitzgerald M."/>
            <person name="Haas B."/>
            <person name="Abouelleil A."/>
            <person name="Allen A.W."/>
            <person name="Alvarado L."/>
            <person name="Arachchi H.M."/>
            <person name="Berlin A.M."/>
            <person name="Chapman S.B."/>
            <person name="Gainer-Dewar J."/>
            <person name="Goldberg J."/>
            <person name="Griggs A."/>
            <person name="Gujja S."/>
            <person name="Hansen M."/>
            <person name="Howarth C."/>
            <person name="Imamovic A."/>
            <person name="Ireland A."/>
            <person name="Larimer J."/>
            <person name="McCowan C."/>
            <person name="Murphy C."/>
            <person name="Pearson M."/>
            <person name="Poon T.W."/>
            <person name="Priest M."/>
            <person name="Roberts A."/>
            <person name="Saif S."/>
            <person name="Shea T."/>
            <person name="Sisk P."/>
            <person name="Sykes S."/>
            <person name="Wortman J."/>
            <person name="Nusbaum C."/>
            <person name="Birren B."/>
        </authorList>
    </citation>
    <scope>NUCLEOTIDE SEQUENCE [LARGE SCALE GENOMIC DNA]</scope>
    <source>
        <strain evidence="2 3">CBS 617.96</strain>
    </source>
</reference>
<proteinExistence type="predicted"/>